<dbReference type="Proteomes" id="UP000093000">
    <property type="component" value="Unassembled WGS sequence"/>
</dbReference>
<sequence>MLAQLASRDLRKTKQVHIKCACDKKGIESQNQQPLRIYQQGTTSKHNTEEGCQDQKPNVKSQCTCPAIAAAAAVTTTTNARSNKSSSNTPLSSLQDTLATEAASDTLMSTAPLCPTATPPSSVNGESLSYSWALITSPSTNQIDLPNTSTSATPSNLFTSMMNDDQIGLDNTSNVHLGFIFHKPTTTQRFLDGQPRVRRRRSTKRGSNRLPINAVIDPISTTVDAFTDYSSLSTPSSAVSPHPPSSASSSTAPACEPMDMQFDYLTEQLEILSNNHQNQSFIGDELANADELTAILNNVLSKEEDINSVSSSTSNSYRSSISAPTYTSTPTASAATVPIPMPTTSGGVNPMIPSNLNQQSHCGSFVPRSKCCKPLGSPGGESVVITITPLASTTKTEDMIENSTTSSMQQQTYPTTTRIVTCYCGSQCACPGCLVHPGNFFLGSDPYVGPLIPSSSASSSCYGSDEEDASVSAANTTFHTSMNSGSNSNYLHFP</sequence>
<feature type="region of interest" description="Disordered" evidence="1">
    <location>
        <begin position="304"/>
        <end position="353"/>
    </location>
</feature>
<name>A0A1C7NN62_9FUNG</name>
<evidence type="ECO:0000256" key="1">
    <source>
        <dbReference type="SAM" id="MobiDB-lite"/>
    </source>
</evidence>
<evidence type="ECO:0000313" key="3">
    <source>
        <dbReference type="Proteomes" id="UP000093000"/>
    </source>
</evidence>
<comment type="caution">
    <text evidence="2">The sequence shown here is derived from an EMBL/GenBank/DDBJ whole genome shotgun (WGS) entry which is preliminary data.</text>
</comment>
<organism evidence="2 3">
    <name type="scientific">Choanephora cucurbitarum</name>
    <dbReference type="NCBI Taxonomy" id="101091"/>
    <lineage>
        <taxon>Eukaryota</taxon>
        <taxon>Fungi</taxon>
        <taxon>Fungi incertae sedis</taxon>
        <taxon>Mucoromycota</taxon>
        <taxon>Mucoromycotina</taxon>
        <taxon>Mucoromycetes</taxon>
        <taxon>Mucorales</taxon>
        <taxon>Mucorineae</taxon>
        <taxon>Choanephoraceae</taxon>
        <taxon>Choanephoroideae</taxon>
        <taxon>Choanephora</taxon>
    </lineage>
</organism>
<dbReference type="InParanoid" id="A0A1C7NN62"/>
<keyword evidence="3" id="KW-1185">Reference proteome</keyword>
<evidence type="ECO:0000313" key="2">
    <source>
        <dbReference type="EMBL" id="OBZ90563.1"/>
    </source>
</evidence>
<dbReference type="OrthoDB" id="5600085at2759"/>
<proteinExistence type="predicted"/>
<dbReference type="EMBL" id="LUGH01000043">
    <property type="protein sequence ID" value="OBZ90563.1"/>
    <property type="molecule type" value="Genomic_DNA"/>
</dbReference>
<dbReference type="STRING" id="101091.A0A1C7NN62"/>
<gene>
    <name evidence="2" type="ORF">A0J61_01383</name>
</gene>
<feature type="compositionally biased region" description="Low complexity" evidence="1">
    <location>
        <begin position="308"/>
        <end position="338"/>
    </location>
</feature>
<accession>A0A1C7NN62</accession>
<evidence type="ECO:0008006" key="4">
    <source>
        <dbReference type="Google" id="ProtNLM"/>
    </source>
</evidence>
<dbReference type="AlphaFoldDB" id="A0A1C7NN62"/>
<reference evidence="2 3" key="1">
    <citation type="submission" date="2016-03" db="EMBL/GenBank/DDBJ databases">
        <title>Choanephora cucurbitarum.</title>
        <authorList>
            <person name="Min B."/>
            <person name="Park H."/>
            <person name="Park J.-H."/>
            <person name="Shin H.-D."/>
            <person name="Choi I.-G."/>
        </authorList>
    </citation>
    <scope>NUCLEOTIDE SEQUENCE [LARGE SCALE GENOMIC DNA]</scope>
    <source>
        <strain evidence="2 3">KUS-F28377</strain>
    </source>
</reference>
<feature type="compositionally biased region" description="Polar residues" evidence="1">
    <location>
        <begin position="342"/>
        <end position="353"/>
    </location>
</feature>
<protein>
    <recommendedName>
        <fullName evidence="4">Copper-fist domain-containing protein</fullName>
    </recommendedName>
</protein>
<feature type="region of interest" description="Disordered" evidence="1">
    <location>
        <begin position="230"/>
        <end position="254"/>
    </location>
</feature>